<feature type="chain" id="PRO_5013367151" evidence="1">
    <location>
        <begin position="25"/>
        <end position="317"/>
    </location>
</feature>
<keyword evidence="4" id="KW-1185">Reference proteome</keyword>
<dbReference type="Gene3D" id="3.40.50.1820">
    <property type="entry name" value="alpha/beta hydrolase"/>
    <property type="match status" value="1"/>
</dbReference>
<protein>
    <submittedName>
        <fullName evidence="3">Alpha/beta hydrolase</fullName>
    </submittedName>
</protein>
<dbReference type="PROSITE" id="PS51257">
    <property type="entry name" value="PROKAR_LIPOPROTEIN"/>
    <property type="match status" value="1"/>
</dbReference>
<dbReference type="InterPro" id="IPR050266">
    <property type="entry name" value="AB_hydrolase_sf"/>
</dbReference>
<keyword evidence="1" id="KW-0732">Signal</keyword>
<feature type="domain" description="AB hydrolase-1" evidence="2">
    <location>
        <begin position="60"/>
        <end position="296"/>
    </location>
</feature>
<dbReference type="InterPro" id="IPR029058">
    <property type="entry name" value="AB_hydrolase_fold"/>
</dbReference>
<organism evidence="3 4">
    <name type="scientific">Marivita geojedonensis</name>
    <dbReference type="NCBI Taxonomy" id="1123756"/>
    <lineage>
        <taxon>Bacteria</taxon>
        <taxon>Pseudomonadati</taxon>
        <taxon>Pseudomonadota</taxon>
        <taxon>Alphaproteobacteria</taxon>
        <taxon>Rhodobacterales</taxon>
        <taxon>Roseobacteraceae</taxon>
        <taxon>Marivita</taxon>
    </lineage>
</organism>
<dbReference type="Proteomes" id="UP000193926">
    <property type="component" value="Unassembled WGS sequence"/>
</dbReference>
<dbReference type="InterPro" id="IPR000073">
    <property type="entry name" value="AB_hydrolase_1"/>
</dbReference>
<dbReference type="AlphaFoldDB" id="A0A1X4NP38"/>
<sequence length="317" mass="33909">MALKGFGVLLACAAALVLTTACTAGYREAQAEKRFPPQGDFLTVNGTRVHYVTKGSGPDIVLIHGASGNLRDFTFSLVDKLADRYRVTAFDRPGLGYTERVNPHGTTLIEQARLLADASEQLGLQNPMVLGQSYGGAVALAWAVERPDSVSALILLAAASNPWTSDLSLYYKVTSSDLGSALVVPALTAFVPNPVIDRAIEDVFAPQKEPEGYAEYIGAPLTLRRDTMRANAMQRANLLDEIKALHTRYGTITVPTEIVHGDADTTVGLTIHSIPLSQQIEGANLTILEGIGHMPQHAAEPEVIAAIDRAAQRAGLR</sequence>
<dbReference type="SUPFAM" id="SSF53474">
    <property type="entry name" value="alpha/beta-Hydrolases"/>
    <property type="match status" value="1"/>
</dbReference>
<proteinExistence type="predicted"/>
<keyword evidence="3" id="KW-0378">Hydrolase</keyword>
<evidence type="ECO:0000313" key="3">
    <source>
        <dbReference type="EMBL" id="OSQ52145.1"/>
    </source>
</evidence>
<dbReference type="Pfam" id="PF00561">
    <property type="entry name" value="Abhydrolase_1"/>
    <property type="match status" value="1"/>
</dbReference>
<evidence type="ECO:0000313" key="4">
    <source>
        <dbReference type="Proteomes" id="UP000193926"/>
    </source>
</evidence>
<feature type="signal peptide" evidence="1">
    <location>
        <begin position="1"/>
        <end position="24"/>
    </location>
</feature>
<dbReference type="GO" id="GO:0016020">
    <property type="term" value="C:membrane"/>
    <property type="evidence" value="ECO:0007669"/>
    <property type="project" value="TreeGrafter"/>
</dbReference>
<dbReference type="STRING" id="1123756.MGEO_06415"/>
<gene>
    <name evidence="3" type="ORF">MGEO_06415</name>
</gene>
<evidence type="ECO:0000256" key="1">
    <source>
        <dbReference type="SAM" id="SignalP"/>
    </source>
</evidence>
<dbReference type="EMBL" id="JFKC01000003">
    <property type="protein sequence ID" value="OSQ52145.1"/>
    <property type="molecule type" value="Genomic_DNA"/>
</dbReference>
<accession>A0A1X4NP38</accession>
<dbReference type="PRINTS" id="PR00111">
    <property type="entry name" value="ABHYDROLASE"/>
</dbReference>
<comment type="caution">
    <text evidence="3">The sequence shown here is derived from an EMBL/GenBank/DDBJ whole genome shotgun (WGS) entry which is preliminary data.</text>
</comment>
<dbReference type="PANTHER" id="PTHR43798">
    <property type="entry name" value="MONOACYLGLYCEROL LIPASE"/>
    <property type="match status" value="1"/>
</dbReference>
<dbReference type="GO" id="GO:0016787">
    <property type="term" value="F:hydrolase activity"/>
    <property type="evidence" value="ECO:0007669"/>
    <property type="project" value="UniProtKB-KW"/>
</dbReference>
<reference evidence="3 4" key="1">
    <citation type="submission" date="2014-03" db="EMBL/GenBank/DDBJ databases">
        <title>The draft genome sequence of Marivita geojedonensis KCTC 23882.</title>
        <authorList>
            <person name="Lai Q."/>
            <person name="Shao Z."/>
        </authorList>
    </citation>
    <scope>NUCLEOTIDE SEQUENCE [LARGE SCALE GENOMIC DNA]</scope>
    <source>
        <strain evidence="3 4">DPG-138</strain>
    </source>
</reference>
<evidence type="ECO:0000259" key="2">
    <source>
        <dbReference type="Pfam" id="PF00561"/>
    </source>
</evidence>
<dbReference type="PANTHER" id="PTHR43798:SF33">
    <property type="entry name" value="HYDROLASE, PUTATIVE (AFU_ORTHOLOGUE AFUA_2G14860)-RELATED"/>
    <property type="match status" value="1"/>
</dbReference>
<name>A0A1X4NP38_9RHOB</name>
<dbReference type="OrthoDB" id="9815441at2"/>